<comment type="caution">
    <text evidence="3">The sequence shown here is derived from an EMBL/GenBank/DDBJ whole genome shotgun (WGS) entry which is preliminary data.</text>
</comment>
<dbReference type="EMBL" id="BONK01000006">
    <property type="protein sequence ID" value="GIG21441.1"/>
    <property type="molecule type" value="Genomic_DNA"/>
</dbReference>
<feature type="transmembrane region" description="Helical" evidence="2">
    <location>
        <begin position="90"/>
        <end position="112"/>
    </location>
</feature>
<protein>
    <recommendedName>
        <fullName evidence="5">DUF624 domain-containing protein</fullName>
    </recommendedName>
</protein>
<evidence type="ECO:0008006" key="5">
    <source>
        <dbReference type="Google" id="ProtNLM"/>
    </source>
</evidence>
<dbReference type="AlphaFoldDB" id="A0A919U1J0"/>
<evidence type="ECO:0000313" key="3">
    <source>
        <dbReference type="EMBL" id="GIG21441.1"/>
    </source>
</evidence>
<feature type="region of interest" description="Disordered" evidence="1">
    <location>
        <begin position="1"/>
        <end position="21"/>
    </location>
</feature>
<feature type="transmembrane region" description="Helical" evidence="2">
    <location>
        <begin position="38"/>
        <end position="63"/>
    </location>
</feature>
<accession>A0A919U1J0</accession>
<dbReference type="Proteomes" id="UP000632740">
    <property type="component" value="Unassembled WGS sequence"/>
</dbReference>
<keyword evidence="2" id="KW-0472">Membrane</keyword>
<keyword evidence="2" id="KW-0812">Transmembrane</keyword>
<reference evidence="3" key="1">
    <citation type="submission" date="2021-01" db="EMBL/GenBank/DDBJ databases">
        <title>Whole genome shotgun sequence of Cellulomonas chitinilytica NBRC 110799.</title>
        <authorList>
            <person name="Komaki H."/>
            <person name="Tamura T."/>
        </authorList>
    </citation>
    <scope>NUCLEOTIDE SEQUENCE</scope>
    <source>
        <strain evidence="3">NBRC 110799</strain>
    </source>
</reference>
<keyword evidence="2" id="KW-1133">Transmembrane helix</keyword>
<proteinExistence type="predicted"/>
<name>A0A919U1J0_9CELL</name>
<feature type="transmembrane region" description="Helical" evidence="2">
    <location>
        <begin position="124"/>
        <end position="145"/>
    </location>
</feature>
<evidence type="ECO:0000313" key="4">
    <source>
        <dbReference type="Proteomes" id="UP000632740"/>
    </source>
</evidence>
<feature type="transmembrane region" description="Helical" evidence="2">
    <location>
        <begin position="165"/>
        <end position="184"/>
    </location>
</feature>
<gene>
    <name evidence="3" type="ORF">Cch01nite_21650</name>
</gene>
<keyword evidence="4" id="KW-1185">Reference proteome</keyword>
<evidence type="ECO:0000256" key="1">
    <source>
        <dbReference type="SAM" id="MobiDB-lite"/>
    </source>
</evidence>
<evidence type="ECO:0000256" key="2">
    <source>
        <dbReference type="SAM" id="Phobius"/>
    </source>
</evidence>
<organism evidence="3 4">
    <name type="scientific">Cellulomonas chitinilytica</name>
    <dbReference type="NCBI Taxonomy" id="398759"/>
    <lineage>
        <taxon>Bacteria</taxon>
        <taxon>Bacillati</taxon>
        <taxon>Actinomycetota</taxon>
        <taxon>Actinomycetes</taxon>
        <taxon>Micrococcales</taxon>
        <taxon>Cellulomonadaceae</taxon>
        <taxon>Cellulomonas</taxon>
    </lineage>
</organism>
<sequence length="210" mass="21815">MAARATLEPVSEERDDSPVPPERPLLGGGRFGLFSESLVVGLGVSLLSLPVVTALPALAAGVAHLRRHLDGRSDTLADLWAEFRAACRGVWVVSVASVLLLVVLLFNVQVAGSGVLPGGTGVRVFSAVIAVTLLVVLLRSAAGWVPGARWNDVLRAAGRRTGDDLAGSFLLVVALGLCAVIVWMLPPLAVLVPGLLSLAVVAVERRAGKR</sequence>